<comment type="caution">
    <text evidence="5">The sequence shown here is derived from an EMBL/GenBank/DDBJ whole genome shotgun (WGS) entry which is preliminary data.</text>
</comment>
<dbReference type="AlphaFoldDB" id="A0A934NJA3"/>
<dbReference type="InterPro" id="IPR036527">
    <property type="entry name" value="SCP2_sterol-bd_dom_sf"/>
</dbReference>
<dbReference type="Pfam" id="PF02036">
    <property type="entry name" value="SCP2"/>
    <property type="match status" value="1"/>
</dbReference>
<keyword evidence="3" id="KW-0804">Transcription</keyword>
<dbReference type="Gene3D" id="1.10.10.10">
    <property type="entry name" value="Winged helix-like DNA-binding domain superfamily/Winged helix DNA-binding domain"/>
    <property type="match status" value="1"/>
</dbReference>
<protein>
    <submittedName>
        <fullName evidence="5">Transcriptional regulator</fullName>
    </submittedName>
</protein>
<evidence type="ECO:0000256" key="3">
    <source>
        <dbReference type="ARBA" id="ARBA00023163"/>
    </source>
</evidence>
<organism evidence="5 6">
    <name type="scientific">Candidatus Amunia macphersoniae</name>
    <dbReference type="NCBI Taxonomy" id="3127014"/>
    <lineage>
        <taxon>Bacteria</taxon>
        <taxon>Bacillati</taxon>
        <taxon>Candidatus Dormiibacterota</taxon>
        <taxon>Candidatus Dormibacteria</taxon>
        <taxon>Candidatus Aeolococcales</taxon>
        <taxon>Candidatus Aeolococcaceae</taxon>
        <taxon>Candidatus Amunia</taxon>
    </lineage>
</organism>
<proteinExistence type="predicted"/>
<evidence type="ECO:0000313" key="5">
    <source>
        <dbReference type="EMBL" id="MBJ7609114.1"/>
    </source>
</evidence>
<reference evidence="5 6" key="1">
    <citation type="submission" date="2020-10" db="EMBL/GenBank/DDBJ databases">
        <title>Ca. Dormibacterota MAGs.</title>
        <authorList>
            <person name="Montgomery K."/>
        </authorList>
    </citation>
    <scope>NUCLEOTIDE SEQUENCE [LARGE SCALE GENOMIC DNA]</scope>
    <source>
        <strain evidence="5">Mitchell_Peninsula_5</strain>
    </source>
</reference>
<dbReference type="InterPro" id="IPR036388">
    <property type="entry name" value="WH-like_DNA-bd_sf"/>
</dbReference>
<dbReference type="EMBL" id="JAEKNN010000030">
    <property type="protein sequence ID" value="MBJ7609114.1"/>
    <property type="molecule type" value="Genomic_DNA"/>
</dbReference>
<feature type="domain" description="HTH hxlR-type" evidence="4">
    <location>
        <begin position="8"/>
        <end position="107"/>
    </location>
</feature>
<dbReference type="Pfam" id="PF01638">
    <property type="entry name" value="HxlR"/>
    <property type="match status" value="1"/>
</dbReference>
<keyword evidence="2" id="KW-0238">DNA-binding</keyword>
<evidence type="ECO:0000313" key="6">
    <source>
        <dbReference type="Proteomes" id="UP000614410"/>
    </source>
</evidence>
<dbReference type="PANTHER" id="PTHR33204">
    <property type="entry name" value="TRANSCRIPTIONAL REGULATOR, MARR FAMILY"/>
    <property type="match status" value="1"/>
</dbReference>
<dbReference type="PROSITE" id="PS51118">
    <property type="entry name" value="HTH_HXLR"/>
    <property type="match status" value="1"/>
</dbReference>
<keyword evidence="1" id="KW-0805">Transcription regulation</keyword>
<evidence type="ECO:0000259" key="4">
    <source>
        <dbReference type="PROSITE" id="PS51118"/>
    </source>
</evidence>
<evidence type="ECO:0000256" key="2">
    <source>
        <dbReference type="ARBA" id="ARBA00023125"/>
    </source>
</evidence>
<dbReference type="SUPFAM" id="SSF55718">
    <property type="entry name" value="SCP-like"/>
    <property type="match status" value="1"/>
</dbReference>
<dbReference type="InterPro" id="IPR036390">
    <property type="entry name" value="WH_DNA-bd_sf"/>
</dbReference>
<dbReference type="GO" id="GO:0003677">
    <property type="term" value="F:DNA binding"/>
    <property type="evidence" value="ECO:0007669"/>
    <property type="project" value="UniProtKB-KW"/>
</dbReference>
<gene>
    <name evidence="5" type="ORF">JF887_06745</name>
</gene>
<dbReference type="SUPFAM" id="SSF46785">
    <property type="entry name" value="Winged helix' DNA-binding domain"/>
    <property type="match status" value="1"/>
</dbReference>
<dbReference type="InterPro" id="IPR003033">
    <property type="entry name" value="SCP2_sterol-bd_dom"/>
</dbReference>
<dbReference type="InterPro" id="IPR002577">
    <property type="entry name" value="HTH_HxlR"/>
</dbReference>
<dbReference type="Proteomes" id="UP000614410">
    <property type="component" value="Unassembled WGS sequence"/>
</dbReference>
<dbReference type="PANTHER" id="PTHR33204:SF18">
    <property type="entry name" value="TRANSCRIPTIONAL REGULATORY PROTEIN"/>
    <property type="match status" value="1"/>
</dbReference>
<name>A0A934NJA3_9BACT</name>
<evidence type="ECO:0000256" key="1">
    <source>
        <dbReference type="ARBA" id="ARBA00023015"/>
    </source>
</evidence>
<sequence>MRSYGQLCAVAKALDAVGDRWTLLIVRELLIRGAARYTDLHTGLPGIATNLLAERLRELEQSGVVRRYDAPPPVATALFELTERGRDLEPVLDALGRWGGPLLAEPDPAAAFQTHWLALPARLRLSDHEPDRRPITVELRTGDEPLTLTTRDGRIDARPGAAETPDLVLDGPPQIVIGVLLGTLEPDQAQAHGLRHEGDIALLRRVQPRTPGARPNDLISPTVA</sequence>
<accession>A0A934NJA3</accession>